<evidence type="ECO:0000256" key="5">
    <source>
        <dbReference type="ARBA" id="ARBA00023136"/>
    </source>
</evidence>
<accession>A0A069QM01</accession>
<dbReference type="RefSeq" id="WP_018966166.1">
    <property type="nucleotide sequence ID" value="NZ_KB899210.1"/>
</dbReference>
<dbReference type="PATRIC" id="fig|1122985.7.peg.870"/>
<dbReference type="AlphaFoldDB" id="A0A069QM01"/>
<name>A0A069QM01_HOYLO</name>
<feature type="transmembrane region" description="Helical" evidence="6">
    <location>
        <begin position="167"/>
        <end position="187"/>
    </location>
</feature>
<evidence type="ECO:0000256" key="3">
    <source>
        <dbReference type="ARBA" id="ARBA00022692"/>
    </source>
</evidence>
<keyword evidence="3 6" id="KW-0812">Transmembrane</keyword>
<feature type="transmembrane region" description="Helical" evidence="6">
    <location>
        <begin position="317"/>
        <end position="342"/>
    </location>
</feature>
<feature type="transmembrane region" description="Helical" evidence="6">
    <location>
        <begin position="7"/>
        <end position="28"/>
    </location>
</feature>
<keyword evidence="4 6" id="KW-1133">Transmembrane helix</keyword>
<feature type="transmembrane region" description="Helical" evidence="6">
    <location>
        <begin position="145"/>
        <end position="161"/>
    </location>
</feature>
<evidence type="ECO:0000313" key="7">
    <source>
        <dbReference type="EMBL" id="KDR53059.1"/>
    </source>
</evidence>
<feature type="transmembrane region" description="Helical" evidence="6">
    <location>
        <begin position="208"/>
        <end position="232"/>
    </location>
</feature>
<feature type="transmembrane region" description="Helical" evidence="6">
    <location>
        <begin position="286"/>
        <end position="305"/>
    </location>
</feature>
<sequence length="481" mass="54384">MGLQKNFIYNSIITTSNYIFPLIVFPYISRVLGVTNVGVFNFIDSVVNYFVVFSMMGLSTLGVREIAAVRTDKEKLDKVFSSLITLSGLFTVIALIALIVSTYTVPKLYEHRQLMYIGAVKLVFNFLLIEWFYTGLEDFKYITKRTLLIKILYALSIFVFVRKQSHYNVYFTLTALVVVVNAIVNITKSRQYVHYNIRKVTLKKYIKPYILLGLYMILTTMYTTFNIVYLGFACTADEVGLFSTAYKLTLLFLAFYTAWSSVIMPRISSIYATGDEKEFRMLIGKSLSILLCFAIPLMVVGIIFSDDIILLLAGAEFAQAAVSLRIMFPLVFIVGYSQIMVIQILVPAHKDKQLTLISCIAAIIGIMLNAALTPYLKSTGTSIAWSSAELSIMAMTQIITFKSFRQGFPFKQLSKNIIAYMPALLVCLVITYCFTTPNILRLALSSCFMVCYFVAIQYSYLKDVYLMSASSKFINGIFSKK</sequence>
<feature type="transmembrane region" description="Helical" evidence="6">
    <location>
        <begin position="79"/>
        <end position="101"/>
    </location>
</feature>
<evidence type="ECO:0000313" key="8">
    <source>
        <dbReference type="Proteomes" id="UP000027442"/>
    </source>
</evidence>
<dbReference type="CDD" id="cd13128">
    <property type="entry name" value="MATE_Wzx_like"/>
    <property type="match status" value="1"/>
</dbReference>
<evidence type="ECO:0000256" key="6">
    <source>
        <dbReference type="SAM" id="Phobius"/>
    </source>
</evidence>
<organism evidence="7 8">
    <name type="scientific">Hoylesella loescheii DSM 19665 = JCM 12249 = ATCC 15930</name>
    <dbReference type="NCBI Taxonomy" id="1122985"/>
    <lineage>
        <taxon>Bacteria</taxon>
        <taxon>Pseudomonadati</taxon>
        <taxon>Bacteroidota</taxon>
        <taxon>Bacteroidia</taxon>
        <taxon>Bacteroidales</taxon>
        <taxon>Prevotellaceae</taxon>
        <taxon>Hoylesella</taxon>
    </lineage>
</organism>
<comment type="caution">
    <text evidence="7">The sequence shown here is derived from an EMBL/GenBank/DDBJ whole genome shotgun (WGS) entry which is preliminary data.</text>
</comment>
<dbReference type="Proteomes" id="UP000027442">
    <property type="component" value="Unassembled WGS sequence"/>
</dbReference>
<dbReference type="EMBL" id="JNGW01000031">
    <property type="protein sequence ID" value="KDR53059.1"/>
    <property type="molecule type" value="Genomic_DNA"/>
</dbReference>
<dbReference type="InterPro" id="IPR050833">
    <property type="entry name" value="Poly_Biosynth_Transport"/>
</dbReference>
<feature type="transmembrane region" description="Helical" evidence="6">
    <location>
        <begin position="113"/>
        <end position="133"/>
    </location>
</feature>
<dbReference type="HOGENOM" id="CLU_022017_0_0_10"/>
<keyword evidence="2" id="KW-1003">Cell membrane</keyword>
<keyword evidence="5 6" id="KW-0472">Membrane</keyword>
<comment type="subcellular location">
    <subcellularLocation>
        <location evidence="1">Cell membrane</location>
        <topology evidence="1">Multi-pass membrane protein</topology>
    </subcellularLocation>
</comment>
<reference evidence="7 8" key="1">
    <citation type="submission" date="2013-08" db="EMBL/GenBank/DDBJ databases">
        <authorList>
            <person name="Weinstock G."/>
            <person name="Sodergren E."/>
            <person name="Wylie T."/>
            <person name="Fulton L."/>
            <person name="Fulton R."/>
            <person name="Fronick C."/>
            <person name="O'Laughlin M."/>
            <person name="Godfrey J."/>
            <person name="Miner T."/>
            <person name="Herter B."/>
            <person name="Appelbaum E."/>
            <person name="Cordes M."/>
            <person name="Lek S."/>
            <person name="Wollam A."/>
            <person name="Pepin K.H."/>
            <person name="Palsikar V.B."/>
            <person name="Mitreva M."/>
            <person name="Wilson R.K."/>
        </authorList>
    </citation>
    <scope>NUCLEOTIDE SEQUENCE [LARGE SCALE GENOMIC DNA]</scope>
    <source>
        <strain evidence="7 8">ATCC 15930</strain>
    </source>
</reference>
<dbReference type="InterPro" id="IPR002797">
    <property type="entry name" value="Polysacc_synth"/>
</dbReference>
<proteinExistence type="predicted"/>
<gene>
    <name evidence="7" type="ORF">HMPREF1991_00840</name>
</gene>
<feature type="transmembrane region" description="Helical" evidence="6">
    <location>
        <begin position="354"/>
        <end position="376"/>
    </location>
</feature>
<feature type="transmembrane region" description="Helical" evidence="6">
    <location>
        <begin position="48"/>
        <end position="67"/>
    </location>
</feature>
<evidence type="ECO:0000256" key="2">
    <source>
        <dbReference type="ARBA" id="ARBA00022475"/>
    </source>
</evidence>
<dbReference type="GO" id="GO:0005886">
    <property type="term" value="C:plasma membrane"/>
    <property type="evidence" value="ECO:0007669"/>
    <property type="project" value="UniProtKB-SubCell"/>
</dbReference>
<dbReference type="PANTHER" id="PTHR30250:SF11">
    <property type="entry name" value="O-ANTIGEN TRANSPORTER-RELATED"/>
    <property type="match status" value="1"/>
</dbReference>
<evidence type="ECO:0000256" key="1">
    <source>
        <dbReference type="ARBA" id="ARBA00004651"/>
    </source>
</evidence>
<feature type="transmembrane region" description="Helical" evidence="6">
    <location>
        <begin position="413"/>
        <end position="432"/>
    </location>
</feature>
<dbReference type="eggNOG" id="COG2244">
    <property type="taxonomic scope" value="Bacteria"/>
</dbReference>
<evidence type="ECO:0000256" key="4">
    <source>
        <dbReference type="ARBA" id="ARBA00022989"/>
    </source>
</evidence>
<protein>
    <submittedName>
        <fullName evidence="7">Polysaccharide biosynthesis protein</fullName>
    </submittedName>
</protein>
<keyword evidence="8" id="KW-1185">Reference proteome</keyword>
<feature type="transmembrane region" description="Helical" evidence="6">
    <location>
        <begin position="438"/>
        <end position="461"/>
    </location>
</feature>
<dbReference type="PANTHER" id="PTHR30250">
    <property type="entry name" value="PST FAMILY PREDICTED COLANIC ACID TRANSPORTER"/>
    <property type="match status" value="1"/>
</dbReference>
<feature type="transmembrane region" description="Helical" evidence="6">
    <location>
        <begin position="244"/>
        <end position="265"/>
    </location>
</feature>
<dbReference type="Pfam" id="PF01943">
    <property type="entry name" value="Polysacc_synt"/>
    <property type="match status" value="1"/>
</dbReference>